<dbReference type="Proteomes" id="UP000309997">
    <property type="component" value="Unassembled WGS sequence"/>
</dbReference>
<accession>A0ACC4BEP0</accession>
<reference evidence="1 2" key="1">
    <citation type="journal article" date="2024" name="Plant Biotechnol. J.">
        <title>Genome and CRISPR/Cas9 system of a widespread forest tree (Populus alba) in the world.</title>
        <authorList>
            <person name="Liu Y.J."/>
            <person name="Jiang P.F."/>
            <person name="Han X.M."/>
            <person name="Li X.Y."/>
            <person name="Wang H.M."/>
            <person name="Wang Y.J."/>
            <person name="Wang X.X."/>
            <person name="Zeng Q.Y."/>
        </authorList>
    </citation>
    <scope>NUCLEOTIDE SEQUENCE [LARGE SCALE GENOMIC DNA]</scope>
    <source>
        <strain evidence="2">cv. PAL-ZL1</strain>
    </source>
</reference>
<organism evidence="1 2">
    <name type="scientific">Populus alba</name>
    <name type="common">White poplar</name>
    <dbReference type="NCBI Taxonomy" id="43335"/>
    <lineage>
        <taxon>Eukaryota</taxon>
        <taxon>Viridiplantae</taxon>
        <taxon>Streptophyta</taxon>
        <taxon>Embryophyta</taxon>
        <taxon>Tracheophyta</taxon>
        <taxon>Spermatophyta</taxon>
        <taxon>Magnoliopsida</taxon>
        <taxon>eudicotyledons</taxon>
        <taxon>Gunneridae</taxon>
        <taxon>Pentapetalae</taxon>
        <taxon>rosids</taxon>
        <taxon>fabids</taxon>
        <taxon>Malpighiales</taxon>
        <taxon>Salicaceae</taxon>
        <taxon>Saliceae</taxon>
        <taxon>Populus</taxon>
    </lineage>
</organism>
<name>A0ACC4BEP0_POPAL</name>
<dbReference type="EMBL" id="RCHU02000011">
    <property type="protein sequence ID" value="KAL3577034.1"/>
    <property type="molecule type" value="Genomic_DNA"/>
</dbReference>
<protein>
    <submittedName>
        <fullName evidence="1">Uncharacterized protein</fullName>
    </submittedName>
</protein>
<keyword evidence="2" id="KW-1185">Reference proteome</keyword>
<sequence>MTAVSLKLSVKHDRKHDNPQMDRSVAINHSSNLHDLAPLDSGYTVLHFSFWLTLQVFFEELHQLYAEEEVELQCGHAERESGFPIFYEVLVDGCVPDKATQGAVVGGFGLGIEERHGKLLSW</sequence>
<evidence type="ECO:0000313" key="2">
    <source>
        <dbReference type="Proteomes" id="UP000309997"/>
    </source>
</evidence>
<evidence type="ECO:0000313" key="1">
    <source>
        <dbReference type="EMBL" id="KAL3577034.1"/>
    </source>
</evidence>
<gene>
    <name evidence="1" type="ORF">D5086_022317</name>
</gene>
<comment type="caution">
    <text evidence="1">The sequence shown here is derived from an EMBL/GenBank/DDBJ whole genome shotgun (WGS) entry which is preliminary data.</text>
</comment>
<proteinExistence type="predicted"/>